<dbReference type="PANTHER" id="PTHR43874">
    <property type="entry name" value="TWO-COMPONENT RESPONSE REGULATOR"/>
    <property type="match status" value="1"/>
</dbReference>
<evidence type="ECO:0000256" key="1">
    <source>
        <dbReference type="ARBA" id="ARBA00023012"/>
    </source>
</evidence>
<accession>A0A0D3I9M4</accession>
<dbReference type="Gene3D" id="3.40.50.2300">
    <property type="match status" value="1"/>
</dbReference>
<dbReference type="InterPro" id="IPR011006">
    <property type="entry name" value="CheY-like_superfamily"/>
</dbReference>
<dbReference type="KEGG" id="ehx:EMIHUDRAFT_359100"/>
<keyword evidence="6" id="KW-1185">Reference proteome</keyword>
<feature type="coiled-coil region" evidence="3">
    <location>
        <begin position="155"/>
        <end position="203"/>
    </location>
</feature>
<dbReference type="PaxDb" id="2903-EOD07959"/>
<evidence type="ECO:0000313" key="6">
    <source>
        <dbReference type="Proteomes" id="UP000013827"/>
    </source>
</evidence>
<evidence type="ECO:0000313" key="5">
    <source>
        <dbReference type="EnsemblProtists" id="EOD07959"/>
    </source>
</evidence>
<name>A0A0D3I9M4_EMIH1</name>
<dbReference type="GeneID" id="17270689"/>
<protein>
    <recommendedName>
        <fullName evidence="4">Response regulatory domain-containing protein</fullName>
    </recommendedName>
</protein>
<dbReference type="SUPFAM" id="SSF52172">
    <property type="entry name" value="CheY-like"/>
    <property type="match status" value="1"/>
</dbReference>
<dbReference type="KEGG" id="ehx:EMIHUDRAFT_354254"/>
<dbReference type="HOGENOM" id="CLU_984938_0_0_1"/>
<keyword evidence="2" id="KW-0597">Phosphoprotein</keyword>
<organism evidence="5 6">
    <name type="scientific">Emiliania huxleyi (strain CCMP1516)</name>
    <dbReference type="NCBI Taxonomy" id="280463"/>
    <lineage>
        <taxon>Eukaryota</taxon>
        <taxon>Haptista</taxon>
        <taxon>Haptophyta</taxon>
        <taxon>Prymnesiophyceae</taxon>
        <taxon>Isochrysidales</taxon>
        <taxon>Noelaerhabdaceae</taxon>
        <taxon>Emiliania</taxon>
    </lineage>
</organism>
<dbReference type="InterPro" id="IPR045279">
    <property type="entry name" value="ARR-like"/>
</dbReference>
<keyword evidence="1" id="KW-0902">Two-component regulatory system</keyword>
<keyword evidence="3" id="KW-0175">Coiled coil</keyword>
<dbReference type="RefSeq" id="XP_005760388.1">
    <property type="nucleotide sequence ID" value="XM_005760331.1"/>
</dbReference>
<dbReference type="SMART" id="SM00448">
    <property type="entry name" value="REC"/>
    <property type="match status" value="1"/>
</dbReference>
<dbReference type="PANTHER" id="PTHR43874:SF125">
    <property type="entry name" value="TWO-COMPONENT RESPONSE REGULATOR-LIKE APRR7"/>
    <property type="match status" value="1"/>
</dbReference>
<dbReference type="Pfam" id="PF00072">
    <property type="entry name" value="Response_reg"/>
    <property type="match status" value="1"/>
</dbReference>
<dbReference type="EnsemblProtists" id="EOD25143">
    <property type="protein sequence ID" value="EOD25143"/>
    <property type="gene ID" value="EMIHUDRAFT_354254"/>
</dbReference>
<dbReference type="PROSITE" id="PS50110">
    <property type="entry name" value="RESPONSE_REGULATORY"/>
    <property type="match status" value="1"/>
</dbReference>
<dbReference type="STRING" id="2903.R1CQ92"/>
<reference evidence="5" key="2">
    <citation type="submission" date="2024-10" db="UniProtKB">
        <authorList>
            <consortium name="EnsemblProtists"/>
        </authorList>
    </citation>
    <scope>IDENTIFICATION</scope>
</reference>
<evidence type="ECO:0000256" key="3">
    <source>
        <dbReference type="SAM" id="Coils"/>
    </source>
</evidence>
<proteinExistence type="predicted"/>
<dbReference type="GO" id="GO:0000160">
    <property type="term" value="P:phosphorelay signal transduction system"/>
    <property type="evidence" value="ECO:0007669"/>
    <property type="project" value="UniProtKB-KW"/>
</dbReference>
<evidence type="ECO:0000259" key="4">
    <source>
        <dbReference type="PROSITE" id="PS50110"/>
    </source>
</evidence>
<sequence length="283" mass="32006">MQEQSGDGDTEPAAPVVGALEDFQRLRVLLVEDEDFSARVMQVFCAKCDYTVQTVRSSEEALEQLAADKERPAAERFNLILLDIVMKGMSGKELLRRLHELQGPDDQVCVVMVSSHSQREMVEECLRSGAESYLVKPVRTEDVARLWQVVMRHHLSALSRRQARQRAEMARLRAETLAERERVRRERLELEQQAREMAEMQSRCSRDAVEIQSRCSRDAVEMQSRCSRDAVEMGGRRGSSSCNSLLLDRRRIAISDRVGQCSGGARIVCCLPGIAGLLRAVER</sequence>
<dbReference type="InterPro" id="IPR001789">
    <property type="entry name" value="Sig_transdc_resp-reg_receiver"/>
</dbReference>
<dbReference type="GO" id="GO:0009736">
    <property type="term" value="P:cytokinin-activated signaling pathway"/>
    <property type="evidence" value="ECO:0007669"/>
    <property type="project" value="InterPro"/>
</dbReference>
<dbReference type="GeneID" id="17254080"/>
<dbReference type="CDD" id="cd17546">
    <property type="entry name" value="REC_hyHK_CKI1_RcsC-like"/>
    <property type="match status" value="1"/>
</dbReference>
<feature type="domain" description="Response regulatory" evidence="4">
    <location>
        <begin position="27"/>
        <end position="151"/>
    </location>
</feature>
<reference evidence="6" key="1">
    <citation type="journal article" date="2013" name="Nature">
        <title>Pan genome of the phytoplankton Emiliania underpins its global distribution.</title>
        <authorList>
            <person name="Read B.A."/>
            <person name="Kegel J."/>
            <person name="Klute M.J."/>
            <person name="Kuo A."/>
            <person name="Lefebvre S.C."/>
            <person name="Maumus F."/>
            <person name="Mayer C."/>
            <person name="Miller J."/>
            <person name="Monier A."/>
            <person name="Salamov A."/>
            <person name="Young J."/>
            <person name="Aguilar M."/>
            <person name="Claverie J.M."/>
            <person name="Frickenhaus S."/>
            <person name="Gonzalez K."/>
            <person name="Herman E.K."/>
            <person name="Lin Y.C."/>
            <person name="Napier J."/>
            <person name="Ogata H."/>
            <person name="Sarno A.F."/>
            <person name="Shmutz J."/>
            <person name="Schroeder D."/>
            <person name="de Vargas C."/>
            <person name="Verret F."/>
            <person name="von Dassow P."/>
            <person name="Valentin K."/>
            <person name="Van de Peer Y."/>
            <person name="Wheeler G."/>
            <person name="Dacks J.B."/>
            <person name="Delwiche C.F."/>
            <person name="Dyhrman S.T."/>
            <person name="Glockner G."/>
            <person name="John U."/>
            <person name="Richards T."/>
            <person name="Worden A.Z."/>
            <person name="Zhang X."/>
            <person name="Grigoriev I.V."/>
            <person name="Allen A.E."/>
            <person name="Bidle K."/>
            <person name="Borodovsky M."/>
            <person name="Bowler C."/>
            <person name="Brownlee C."/>
            <person name="Cock J.M."/>
            <person name="Elias M."/>
            <person name="Gladyshev V.N."/>
            <person name="Groth M."/>
            <person name="Guda C."/>
            <person name="Hadaegh A."/>
            <person name="Iglesias-Rodriguez M.D."/>
            <person name="Jenkins J."/>
            <person name="Jones B.M."/>
            <person name="Lawson T."/>
            <person name="Leese F."/>
            <person name="Lindquist E."/>
            <person name="Lobanov A."/>
            <person name="Lomsadze A."/>
            <person name="Malik S.B."/>
            <person name="Marsh M.E."/>
            <person name="Mackinder L."/>
            <person name="Mock T."/>
            <person name="Mueller-Roeber B."/>
            <person name="Pagarete A."/>
            <person name="Parker M."/>
            <person name="Probert I."/>
            <person name="Quesneville H."/>
            <person name="Raines C."/>
            <person name="Rensing S.A."/>
            <person name="Riano-Pachon D.M."/>
            <person name="Richier S."/>
            <person name="Rokitta S."/>
            <person name="Shiraiwa Y."/>
            <person name="Soanes D.M."/>
            <person name="van der Giezen M."/>
            <person name="Wahlund T.M."/>
            <person name="Williams B."/>
            <person name="Wilson W."/>
            <person name="Wolfe G."/>
            <person name="Wurch L.L."/>
        </authorList>
    </citation>
    <scope>NUCLEOTIDE SEQUENCE</scope>
</reference>
<dbReference type="Proteomes" id="UP000013827">
    <property type="component" value="Unassembled WGS sequence"/>
</dbReference>
<dbReference type="AlphaFoldDB" id="A0A0D3I9M4"/>
<dbReference type="RefSeq" id="XP_005777572.1">
    <property type="nucleotide sequence ID" value="XM_005777515.1"/>
</dbReference>
<dbReference type="EnsemblProtists" id="EOD07959">
    <property type="protein sequence ID" value="EOD07959"/>
    <property type="gene ID" value="EMIHUDRAFT_359100"/>
</dbReference>
<dbReference type="eggNOG" id="KOG1601">
    <property type="taxonomic scope" value="Eukaryota"/>
</dbReference>
<feature type="modified residue" description="4-aspartylphosphate" evidence="2">
    <location>
        <position position="83"/>
    </location>
</feature>
<evidence type="ECO:0000256" key="2">
    <source>
        <dbReference type="PROSITE-ProRule" id="PRU00169"/>
    </source>
</evidence>